<evidence type="ECO:0000256" key="1">
    <source>
        <dbReference type="ARBA" id="ARBA00023015"/>
    </source>
</evidence>
<accession>A0ABD6ASR6</accession>
<sequence length="217" mass="23142">MATVAGLTIPARSFALAGALTALPETTFVCESTVAPGEGGAPLLRATGGSRELISEALAGDDSVASFTCLADHSTEFLYHVKWTPEFDLVLRMLSGTGTVLSARASGASWKIRVLYPGRGALSSAHETSTDHGVAVEIDTVSHLDPEQPQRFGITTEQREALLAACERGYFDIPRRIGLRELAADIGISHQALSERLRRGHDTLITETLAEREGVTL</sequence>
<dbReference type="PANTHER" id="PTHR34236:SF1">
    <property type="entry name" value="DIMETHYL SULFOXIDE REDUCTASE TRANSCRIPTIONAL ACTIVATOR"/>
    <property type="match status" value="1"/>
</dbReference>
<keyword evidence="6" id="KW-1185">Reference proteome</keyword>
<protein>
    <submittedName>
        <fullName evidence="5">Helix-turn-helix domain-containing protein</fullName>
    </submittedName>
</protein>
<evidence type="ECO:0000313" key="6">
    <source>
        <dbReference type="Proteomes" id="UP001597187"/>
    </source>
</evidence>
<gene>
    <name evidence="5" type="ORF">ACFSBT_05715</name>
</gene>
<dbReference type="InterPro" id="IPR007050">
    <property type="entry name" value="HTH_bacterioopsin"/>
</dbReference>
<dbReference type="InterPro" id="IPR031803">
    <property type="entry name" value="BAT_GAF/HTH-assoc"/>
</dbReference>
<organism evidence="5 6">
    <name type="scientific">Halomarina rubra</name>
    <dbReference type="NCBI Taxonomy" id="2071873"/>
    <lineage>
        <taxon>Archaea</taxon>
        <taxon>Methanobacteriati</taxon>
        <taxon>Methanobacteriota</taxon>
        <taxon>Stenosarchaea group</taxon>
        <taxon>Halobacteria</taxon>
        <taxon>Halobacteriales</taxon>
        <taxon>Natronomonadaceae</taxon>
        <taxon>Halomarina</taxon>
    </lineage>
</organism>
<evidence type="ECO:0000256" key="2">
    <source>
        <dbReference type="ARBA" id="ARBA00023163"/>
    </source>
</evidence>
<evidence type="ECO:0000259" key="4">
    <source>
        <dbReference type="Pfam" id="PF15915"/>
    </source>
</evidence>
<evidence type="ECO:0000313" key="5">
    <source>
        <dbReference type="EMBL" id="MFD1512779.1"/>
    </source>
</evidence>
<comment type="caution">
    <text evidence="5">The sequence shown here is derived from an EMBL/GenBank/DDBJ whole genome shotgun (WGS) entry which is preliminary data.</text>
</comment>
<name>A0ABD6ASR6_9EURY</name>
<keyword evidence="2" id="KW-0804">Transcription</keyword>
<reference evidence="5 6" key="1">
    <citation type="journal article" date="2019" name="Int. J. Syst. Evol. Microbiol.">
        <title>The Global Catalogue of Microorganisms (GCM) 10K type strain sequencing project: providing services to taxonomists for standard genome sequencing and annotation.</title>
        <authorList>
            <consortium name="The Broad Institute Genomics Platform"/>
            <consortium name="The Broad Institute Genome Sequencing Center for Infectious Disease"/>
            <person name="Wu L."/>
            <person name="Ma J."/>
        </authorList>
    </citation>
    <scope>NUCLEOTIDE SEQUENCE [LARGE SCALE GENOMIC DNA]</scope>
    <source>
        <strain evidence="5 6">CGMCC 1.12563</strain>
    </source>
</reference>
<dbReference type="PANTHER" id="PTHR34236">
    <property type="entry name" value="DIMETHYL SULFOXIDE REDUCTASE TRANSCRIPTIONAL ACTIVATOR"/>
    <property type="match status" value="1"/>
</dbReference>
<dbReference type="Pfam" id="PF04967">
    <property type="entry name" value="HTH_10"/>
    <property type="match status" value="1"/>
</dbReference>
<evidence type="ECO:0000259" key="3">
    <source>
        <dbReference type="Pfam" id="PF04967"/>
    </source>
</evidence>
<keyword evidence="1" id="KW-0805">Transcription regulation</keyword>
<dbReference type="EMBL" id="JBHUDC010000003">
    <property type="protein sequence ID" value="MFD1512779.1"/>
    <property type="molecule type" value="Genomic_DNA"/>
</dbReference>
<dbReference type="RefSeq" id="WP_250872758.1">
    <property type="nucleotide sequence ID" value="NZ_JALXFV010000003.1"/>
</dbReference>
<proteinExistence type="predicted"/>
<feature type="domain" description="HTH bat-type" evidence="3">
    <location>
        <begin position="154"/>
        <end position="205"/>
    </location>
</feature>
<dbReference type="Proteomes" id="UP001597187">
    <property type="component" value="Unassembled WGS sequence"/>
</dbReference>
<feature type="domain" description="Bacterioopsin transcriptional activator GAF and HTH associated" evidence="4">
    <location>
        <begin position="9"/>
        <end position="135"/>
    </location>
</feature>
<dbReference type="Pfam" id="PF15915">
    <property type="entry name" value="BAT"/>
    <property type="match status" value="1"/>
</dbReference>
<dbReference type="AlphaFoldDB" id="A0ABD6ASR6"/>